<accession>A0A834TE71</accession>
<evidence type="ECO:0000256" key="3">
    <source>
        <dbReference type="ARBA" id="ARBA00022917"/>
    </source>
</evidence>
<comment type="caution">
    <text evidence="7">The sequence shown here is derived from an EMBL/GenBank/DDBJ whole genome shotgun (WGS) entry which is preliminary data.</text>
</comment>
<keyword evidence="8" id="KW-1185">Reference proteome</keyword>
<evidence type="ECO:0000313" key="7">
    <source>
        <dbReference type="EMBL" id="KAF7819505.1"/>
    </source>
</evidence>
<dbReference type="InterPro" id="IPR009001">
    <property type="entry name" value="Transl_elong_EF1A/Init_IF2_C"/>
</dbReference>
<organism evidence="7 8">
    <name type="scientific">Senna tora</name>
    <dbReference type="NCBI Taxonomy" id="362788"/>
    <lineage>
        <taxon>Eukaryota</taxon>
        <taxon>Viridiplantae</taxon>
        <taxon>Streptophyta</taxon>
        <taxon>Embryophyta</taxon>
        <taxon>Tracheophyta</taxon>
        <taxon>Spermatophyta</taxon>
        <taxon>Magnoliopsida</taxon>
        <taxon>eudicotyledons</taxon>
        <taxon>Gunneridae</taxon>
        <taxon>Pentapetalae</taxon>
        <taxon>rosids</taxon>
        <taxon>fabids</taxon>
        <taxon>Fabales</taxon>
        <taxon>Fabaceae</taxon>
        <taxon>Caesalpinioideae</taxon>
        <taxon>Cassia clade</taxon>
        <taxon>Senna</taxon>
    </lineage>
</organism>
<evidence type="ECO:0000256" key="1">
    <source>
        <dbReference type="ARBA" id="ARBA00022741"/>
    </source>
</evidence>
<dbReference type="GO" id="GO:0005525">
    <property type="term" value="F:GTP binding"/>
    <property type="evidence" value="ECO:0007669"/>
    <property type="project" value="UniProtKB-KW"/>
</dbReference>
<evidence type="ECO:0000256" key="2">
    <source>
        <dbReference type="ARBA" id="ARBA00022768"/>
    </source>
</evidence>
<dbReference type="EMBL" id="JAAIUW010000008">
    <property type="protein sequence ID" value="KAF7819505.1"/>
    <property type="molecule type" value="Genomic_DNA"/>
</dbReference>
<gene>
    <name evidence="7" type="ORF">G2W53_024960</name>
</gene>
<feature type="domain" description="Translation elongation factor EFTu/EF1A C-terminal" evidence="6">
    <location>
        <begin position="113"/>
        <end position="160"/>
    </location>
</feature>
<dbReference type="Gene3D" id="2.40.30.10">
    <property type="entry name" value="Translation factors"/>
    <property type="match status" value="1"/>
</dbReference>
<dbReference type="GO" id="GO:0003746">
    <property type="term" value="F:translation elongation factor activity"/>
    <property type="evidence" value="ECO:0007669"/>
    <property type="project" value="UniProtKB-KW"/>
</dbReference>
<keyword evidence="3" id="KW-0648">Protein biosynthesis</keyword>
<keyword evidence="2 7" id="KW-0251">Elongation factor</keyword>
<dbReference type="AlphaFoldDB" id="A0A834TE71"/>
<feature type="region of interest" description="Disordered" evidence="5">
    <location>
        <begin position="93"/>
        <end position="113"/>
    </location>
</feature>
<dbReference type="InterPro" id="IPR004160">
    <property type="entry name" value="Transl_elong_EFTu/EF1A_C"/>
</dbReference>
<evidence type="ECO:0000313" key="8">
    <source>
        <dbReference type="Proteomes" id="UP000634136"/>
    </source>
</evidence>
<reference evidence="7" key="1">
    <citation type="submission" date="2020-09" db="EMBL/GenBank/DDBJ databases">
        <title>Genome-Enabled Discovery of Anthraquinone Biosynthesis in Senna tora.</title>
        <authorList>
            <person name="Kang S.-H."/>
            <person name="Pandey R.P."/>
            <person name="Lee C.-M."/>
            <person name="Sim J.-S."/>
            <person name="Jeong J.-T."/>
            <person name="Choi B.-S."/>
            <person name="Jung M."/>
            <person name="Ginzburg D."/>
            <person name="Zhao K."/>
            <person name="Won S.Y."/>
            <person name="Oh T.-J."/>
            <person name="Yu Y."/>
            <person name="Kim N.-H."/>
            <person name="Lee O.R."/>
            <person name="Lee T.-H."/>
            <person name="Bashyal P."/>
            <person name="Kim T.-S."/>
            <person name="Lee W.-H."/>
            <person name="Kawkins C."/>
            <person name="Kim C.-K."/>
            <person name="Kim J.S."/>
            <person name="Ahn B.O."/>
            <person name="Rhee S.Y."/>
            <person name="Sohng J.K."/>
        </authorList>
    </citation>
    <scope>NUCLEOTIDE SEQUENCE</scope>
    <source>
        <tissue evidence="7">Leaf</tissue>
    </source>
</reference>
<keyword evidence="1" id="KW-0547">Nucleotide-binding</keyword>
<keyword evidence="4" id="KW-0342">GTP-binding</keyword>
<dbReference type="SUPFAM" id="SSF50465">
    <property type="entry name" value="EF-Tu/eEF-1alpha/eIF2-gamma C-terminal domain"/>
    <property type="match status" value="1"/>
</dbReference>
<dbReference type="Proteomes" id="UP000634136">
    <property type="component" value="Unassembled WGS sequence"/>
</dbReference>
<sequence length="162" mass="17807">MADESILCSIDIHIGLGVLTLLVEFIGSCFELIELYDLHVQREWAYPRLISGLVVPSDGGSSRCKISPVTIIGSEGIQAYGRSFGRKAQEGDAFSSTPLEHRKHSSKKNPLRDEETKMVMPGDRVKMVVELIFPVACEQGMRFTIREGGKTVGVGVIQSIIQ</sequence>
<dbReference type="Pfam" id="PF03143">
    <property type="entry name" value="GTP_EFTU_D3"/>
    <property type="match status" value="1"/>
</dbReference>
<evidence type="ECO:0000256" key="4">
    <source>
        <dbReference type="ARBA" id="ARBA00023134"/>
    </source>
</evidence>
<name>A0A834TE71_9FABA</name>
<evidence type="ECO:0000259" key="6">
    <source>
        <dbReference type="Pfam" id="PF03143"/>
    </source>
</evidence>
<evidence type="ECO:0000256" key="5">
    <source>
        <dbReference type="SAM" id="MobiDB-lite"/>
    </source>
</evidence>
<proteinExistence type="predicted"/>
<protein>
    <submittedName>
        <fullName evidence="7">Elongation factor Tu, chloroplastic-like</fullName>
    </submittedName>
</protein>
<dbReference type="FunFam" id="2.40.30.10:FF:000046">
    <property type="entry name" value="Elongation factor Tu"/>
    <property type="match status" value="1"/>
</dbReference>
<dbReference type="OrthoDB" id="2067at2759"/>